<name>A0AAN7ZCZ8_9PEZI</name>
<evidence type="ECO:0000313" key="1">
    <source>
        <dbReference type="EMBL" id="KAK5635526.1"/>
    </source>
</evidence>
<organism evidence="1 2">
    <name type="scientific">Xylaria bambusicola</name>
    <dbReference type="NCBI Taxonomy" id="326684"/>
    <lineage>
        <taxon>Eukaryota</taxon>
        <taxon>Fungi</taxon>
        <taxon>Dikarya</taxon>
        <taxon>Ascomycota</taxon>
        <taxon>Pezizomycotina</taxon>
        <taxon>Sordariomycetes</taxon>
        <taxon>Xylariomycetidae</taxon>
        <taxon>Xylariales</taxon>
        <taxon>Xylariaceae</taxon>
        <taxon>Xylaria</taxon>
    </lineage>
</organism>
<comment type="caution">
    <text evidence="1">The sequence shown here is derived from an EMBL/GenBank/DDBJ whole genome shotgun (WGS) entry which is preliminary data.</text>
</comment>
<dbReference type="Proteomes" id="UP001305414">
    <property type="component" value="Unassembled WGS sequence"/>
</dbReference>
<gene>
    <name evidence="1" type="ORF">RRF57_011238</name>
</gene>
<proteinExistence type="predicted"/>
<accession>A0AAN7ZCZ8</accession>
<sequence length="91" mass="10506">MVRHIAEERELLLGRPEKGMSHDIPCCRSSPWVRLKHSFNERTGLEGYVAEHFQWLEIELPIADVDLPHVSAARVERMAAFGEHVEEDESQ</sequence>
<keyword evidence="2" id="KW-1185">Reference proteome</keyword>
<dbReference type="AlphaFoldDB" id="A0AAN7ZCZ8"/>
<protein>
    <submittedName>
        <fullName evidence="1">Uncharacterized protein</fullName>
    </submittedName>
</protein>
<reference evidence="1 2" key="1">
    <citation type="submission" date="2023-10" db="EMBL/GenBank/DDBJ databases">
        <title>Draft genome sequence of Xylaria bambusicola isolate GMP-LS, the root and basal stem rot pathogen of sugarcane in Indonesia.</title>
        <authorList>
            <person name="Selvaraj P."/>
            <person name="Muralishankar V."/>
            <person name="Muruganantham S."/>
            <person name="Sp S."/>
            <person name="Haryani S."/>
            <person name="Lau K.J.X."/>
            <person name="Naqvi N.I."/>
        </authorList>
    </citation>
    <scope>NUCLEOTIDE SEQUENCE [LARGE SCALE GENOMIC DNA]</scope>
    <source>
        <strain evidence="1">GMP-LS</strain>
    </source>
</reference>
<dbReference type="EMBL" id="JAWHQM010000054">
    <property type="protein sequence ID" value="KAK5635526.1"/>
    <property type="molecule type" value="Genomic_DNA"/>
</dbReference>
<evidence type="ECO:0000313" key="2">
    <source>
        <dbReference type="Proteomes" id="UP001305414"/>
    </source>
</evidence>